<evidence type="ECO:0000313" key="7">
    <source>
        <dbReference type="Proteomes" id="UP000085678"/>
    </source>
</evidence>
<dbReference type="GO" id="GO:0042802">
    <property type="term" value="F:identical protein binding"/>
    <property type="evidence" value="ECO:0007669"/>
    <property type="project" value="UniProtKB-ARBA"/>
</dbReference>
<dbReference type="Proteomes" id="UP000085678">
    <property type="component" value="Unplaced"/>
</dbReference>
<dbReference type="SUPFAM" id="SSF48464">
    <property type="entry name" value="ENTH/VHS domain"/>
    <property type="match status" value="1"/>
</dbReference>
<dbReference type="SMART" id="SM00582">
    <property type="entry name" value="RPR"/>
    <property type="match status" value="1"/>
</dbReference>
<dbReference type="STRING" id="7574.A0A1S3J056"/>
<dbReference type="PANTHER" id="PTHR12460:SF0">
    <property type="entry name" value="CID DOMAIN-CONTAINING PROTEIN-RELATED"/>
    <property type="match status" value="1"/>
</dbReference>
<evidence type="ECO:0000256" key="3">
    <source>
        <dbReference type="ARBA" id="ARBA00034310"/>
    </source>
</evidence>
<dbReference type="OMA" id="KTWQREL"/>
<dbReference type="Gene3D" id="1.25.40.90">
    <property type="match status" value="1"/>
</dbReference>
<feature type="region of interest" description="Disordered" evidence="5">
    <location>
        <begin position="148"/>
        <end position="169"/>
    </location>
</feature>
<dbReference type="FunFam" id="1.25.40.90:FF:000007">
    <property type="entry name" value="Regulation of nuclear pre-mRNA domain-containing protein 1B"/>
    <property type="match status" value="1"/>
</dbReference>
<dbReference type="GO" id="GO:0031124">
    <property type="term" value="P:mRNA 3'-end processing"/>
    <property type="evidence" value="ECO:0007669"/>
    <property type="project" value="TreeGrafter"/>
</dbReference>
<comment type="similarity">
    <text evidence="3">Belongs to the UPF0400 (RTT103) family.</text>
</comment>
<dbReference type="Pfam" id="PF04818">
    <property type="entry name" value="CID"/>
    <property type="match status" value="1"/>
</dbReference>
<evidence type="ECO:0000256" key="4">
    <source>
        <dbReference type="SAM" id="Coils"/>
    </source>
</evidence>
<comment type="subcellular location">
    <subcellularLocation>
        <location evidence="1">Nucleus</location>
    </subcellularLocation>
</comment>
<dbReference type="KEGG" id="lak:106169071"/>
<evidence type="ECO:0000313" key="8">
    <source>
        <dbReference type="RefSeq" id="XP_013403830.1"/>
    </source>
</evidence>
<dbReference type="InterPro" id="IPR006569">
    <property type="entry name" value="CID_dom"/>
</dbReference>
<feature type="domain" description="CID" evidence="6">
    <location>
        <begin position="21"/>
        <end position="153"/>
    </location>
</feature>
<dbReference type="GO" id="GO:0001111">
    <property type="term" value="P:RNA polymerase II promoter clearance"/>
    <property type="evidence" value="ECO:0007669"/>
    <property type="project" value="UniProtKB-ARBA"/>
</dbReference>
<dbReference type="GO" id="GO:0000993">
    <property type="term" value="F:RNA polymerase II complex binding"/>
    <property type="evidence" value="ECO:0007669"/>
    <property type="project" value="TreeGrafter"/>
</dbReference>
<dbReference type="OrthoDB" id="10069473at2759"/>
<evidence type="ECO:0000256" key="5">
    <source>
        <dbReference type="SAM" id="MobiDB-lite"/>
    </source>
</evidence>
<accession>A0A1S3J056</accession>
<keyword evidence="7" id="KW-1185">Reference proteome</keyword>
<dbReference type="Pfam" id="PF16566">
    <property type="entry name" value="CREPT"/>
    <property type="match status" value="1"/>
</dbReference>
<evidence type="ECO:0000256" key="1">
    <source>
        <dbReference type="ARBA" id="ARBA00004123"/>
    </source>
</evidence>
<dbReference type="CDD" id="cd17002">
    <property type="entry name" value="CID_RPRD1"/>
    <property type="match status" value="1"/>
</dbReference>
<dbReference type="PROSITE" id="PS51391">
    <property type="entry name" value="CID"/>
    <property type="match status" value="1"/>
</dbReference>
<evidence type="ECO:0000256" key="2">
    <source>
        <dbReference type="ARBA" id="ARBA00023242"/>
    </source>
</evidence>
<protein>
    <submittedName>
        <fullName evidence="8">Regulation of nuclear pre-mRNA domain-containing protein 1A isoform X1</fullName>
    </submittedName>
</protein>
<dbReference type="FunCoup" id="A0A1S3J056">
    <property type="interactions" value="1583"/>
</dbReference>
<dbReference type="RefSeq" id="XP_013403830.1">
    <property type="nucleotide sequence ID" value="XM_013548376.1"/>
</dbReference>
<name>A0A1S3J056_LINAN</name>
<keyword evidence="2" id="KW-0539">Nucleus</keyword>
<evidence type="ECO:0000259" key="6">
    <source>
        <dbReference type="PROSITE" id="PS51391"/>
    </source>
</evidence>
<organism evidence="7 8">
    <name type="scientific">Lingula anatina</name>
    <name type="common">Brachiopod</name>
    <name type="synonym">Lingula unguis</name>
    <dbReference type="NCBI Taxonomy" id="7574"/>
    <lineage>
        <taxon>Eukaryota</taxon>
        <taxon>Metazoa</taxon>
        <taxon>Spiralia</taxon>
        <taxon>Lophotrochozoa</taxon>
        <taxon>Brachiopoda</taxon>
        <taxon>Linguliformea</taxon>
        <taxon>Lingulata</taxon>
        <taxon>Lingulida</taxon>
        <taxon>Linguloidea</taxon>
        <taxon>Lingulidae</taxon>
        <taxon>Lingula</taxon>
    </lineage>
</organism>
<dbReference type="Gene3D" id="6.10.250.2560">
    <property type="match status" value="1"/>
</dbReference>
<dbReference type="InterPro" id="IPR008942">
    <property type="entry name" value="ENTH_VHS"/>
</dbReference>
<dbReference type="PANTHER" id="PTHR12460">
    <property type="entry name" value="CYCLIN-DEPENDENT KINASE INHIBITOR-RELATED PROTEIN"/>
    <property type="match status" value="1"/>
</dbReference>
<dbReference type="GO" id="GO:0005654">
    <property type="term" value="C:nucleoplasm"/>
    <property type="evidence" value="ECO:0007669"/>
    <property type="project" value="UniProtKB-ARBA"/>
</dbReference>
<proteinExistence type="inferred from homology"/>
<dbReference type="InParanoid" id="A0A1S3J056"/>
<dbReference type="GeneID" id="106169071"/>
<dbReference type="AlphaFoldDB" id="A0A1S3J056"/>
<gene>
    <name evidence="8" type="primary">LOC106169071</name>
</gene>
<sequence length="347" mass="39637">MLRENTRLSGVETRQHIYLKMSSFSESSLTKKLHELNNSQQSIQTLSLWLIHHRKHSKTIVDVWLRELQKVKSSRKLTFVYLANDVVQNSKKKGPEFTKDFAPVLMEALNHVAMEADEKTQQALGRLCNIWKERNVFEKHLLHELKQALSGKSEPKEAEAPPVKKSKLDQTKLEQLPLSLREEIAADISDSPKEPPDAEELVRALQDLENSASTDAAVRERIAALPPEVSDIAMLEKIKDRETVDRLSREVEDASLLLAEYNSRLSKELEERKHIAQMLKDFIAFQKDQLTESEKRLDEYKQKLGKVSEVRNELRSHIQNLPDLSLLPDVTGGLKPLPSAGDLFAKE</sequence>
<feature type="coiled-coil region" evidence="4">
    <location>
        <begin position="244"/>
        <end position="310"/>
    </location>
</feature>
<keyword evidence="4" id="KW-0175">Coiled coil</keyword>
<reference evidence="8" key="1">
    <citation type="submission" date="2025-08" db="UniProtKB">
        <authorList>
            <consortium name="RefSeq"/>
        </authorList>
    </citation>
    <scope>IDENTIFICATION</scope>
    <source>
        <tissue evidence="8">Gonads</tissue>
    </source>
</reference>
<dbReference type="GO" id="GO:0097550">
    <property type="term" value="C:transcription preinitiation complex"/>
    <property type="evidence" value="ECO:0007669"/>
    <property type="project" value="UniProtKB-ARBA"/>
</dbReference>
<dbReference type="InterPro" id="IPR032337">
    <property type="entry name" value="RPRD1A/B_C"/>
</dbReference>